<evidence type="ECO:0000256" key="5">
    <source>
        <dbReference type="PROSITE-ProRule" id="PRU00309"/>
    </source>
</evidence>
<feature type="domain" description="THAP-type" evidence="7">
    <location>
        <begin position="1"/>
        <end position="80"/>
    </location>
</feature>
<evidence type="ECO:0000256" key="4">
    <source>
        <dbReference type="ARBA" id="ARBA00023125"/>
    </source>
</evidence>
<dbReference type="AlphaFoldDB" id="A0A2R5LBB7"/>
<accession>A0A2R5LBB7</accession>
<feature type="region of interest" description="Disordered" evidence="6">
    <location>
        <begin position="138"/>
        <end position="168"/>
    </location>
</feature>
<evidence type="ECO:0000259" key="7">
    <source>
        <dbReference type="PROSITE" id="PS50950"/>
    </source>
</evidence>
<dbReference type="PROSITE" id="PS50950">
    <property type="entry name" value="ZF_THAP"/>
    <property type="match status" value="1"/>
</dbReference>
<proteinExistence type="predicted"/>
<keyword evidence="1" id="KW-0479">Metal-binding</keyword>
<feature type="compositionally biased region" description="Polar residues" evidence="6">
    <location>
        <begin position="145"/>
        <end position="156"/>
    </location>
</feature>
<evidence type="ECO:0000256" key="6">
    <source>
        <dbReference type="SAM" id="MobiDB-lite"/>
    </source>
</evidence>
<reference evidence="8" key="1">
    <citation type="submission" date="2018-03" db="EMBL/GenBank/DDBJ databases">
        <title>The relapsing fever spirochete Borrelia turicatae persists in the highly oxidative environment of its soft-bodied tick vector.</title>
        <authorList>
            <person name="Bourret T.J."/>
            <person name="Boyle W.K."/>
            <person name="Valenzuela J.G."/>
            <person name="Oliveira F."/>
            <person name="Lopez J.E."/>
        </authorList>
    </citation>
    <scope>NUCLEOTIDE SEQUENCE</scope>
    <source>
        <strain evidence="8">Kansas strain/isolate</strain>
        <tissue evidence="8">Salivary glands</tissue>
    </source>
</reference>
<dbReference type="GO" id="GO:0008270">
    <property type="term" value="F:zinc ion binding"/>
    <property type="evidence" value="ECO:0007669"/>
    <property type="project" value="UniProtKB-KW"/>
</dbReference>
<dbReference type="InterPro" id="IPR006612">
    <property type="entry name" value="THAP_Znf"/>
</dbReference>
<protein>
    <recommendedName>
        <fullName evidence="7">THAP-type domain-containing protein</fullName>
    </recommendedName>
</protein>
<sequence length="168" mass="18738">MGCCSAVACANSDRKGFRMFRFPSDSHRRRLWLAKTKRGGDWEPTVKSQLCEAHFEDSQFEQHRADGWKKLKPNAVPTLFTHTKAKAKRRPQKKKKSPPSANVHDILLPEGASHKDVLGLEYQPSDAALIASLTRESSPGFPTVLDSQNEAKTTWSLAPADPSPACRR</sequence>
<dbReference type="GO" id="GO:0003677">
    <property type="term" value="F:DNA binding"/>
    <property type="evidence" value="ECO:0007669"/>
    <property type="project" value="UniProtKB-UniRule"/>
</dbReference>
<keyword evidence="3" id="KW-0862">Zinc</keyword>
<dbReference type="SMART" id="SM00692">
    <property type="entry name" value="DM3"/>
    <property type="match status" value="1"/>
</dbReference>
<keyword evidence="4 5" id="KW-0238">DNA-binding</keyword>
<feature type="compositionally biased region" description="Basic residues" evidence="6">
    <location>
        <begin position="83"/>
        <end position="97"/>
    </location>
</feature>
<dbReference type="PANTHER" id="PTHR46927">
    <property type="entry name" value="AGAP005574-PA"/>
    <property type="match status" value="1"/>
</dbReference>
<dbReference type="Pfam" id="PF05485">
    <property type="entry name" value="THAP"/>
    <property type="match status" value="1"/>
</dbReference>
<evidence type="ECO:0000256" key="2">
    <source>
        <dbReference type="ARBA" id="ARBA00022771"/>
    </source>
</evidence>
<name>A0A2R5LBB7_9ACAR</name>
<keyword evidence="2 5" id="KW-0863">Zinc-finger</keyword>
<dbReference type="PANTHER" id="PTHR46927:SF3">
    <property type="entry name" value="THAP-TYPE DOMAIN-CONTAINING PROTEIN"/>
    <property type="match status" value="1"/>
</dbReference>
<evidence type="ECO:0000256" key="1">
    <source>
        <dbReference type="ARBA" id="ARBA00022723"/>
    </source>
</evidence>
<feature type="region of interest" description="Disordered" evidence="6">
    <location>
        <begin position="79"/>
        <end position="107"/>
    </location>
</feature>
<organism evidence="8">
    <name type="scientific">Ornithodoros turicata</name>
    <dbReference type="NCBI Taxonomy" id="34597"/>
    <lineage>
        <taxon>Eukaryota</taxon>
        <taxon>Metazoa</taxon>
        <taxon>Ecdysozoa</taxon>
        <taxon>Arthropoda</taxon>
        <taxon>Chelicerata</taxon>
        <taxon>Arachnida</taxon>
        <taxon>Acari</taxon>
        <taxon>Parasitiformes</taxon>
        <taxon>Ixodida</taxon>
        <taxon>Ixodoidea</taxon>
        <taxon>Argasidae</taxon>
        <taxon>Ornithodorinae</taxon>
        <taxon>Ornithodoros</taxon>
    </lineage>
</organism>
<dbReference type="SMART" id="SM00980">
    <property type="entry name" value="THAP"/>
    <property type="match status" value="1"/>
</dbReference>
<dbReference type="SUPFAM" id="SSF57716">
    <property type="entry name" value="Glucocorticoid receptor-like (DNA-binding domain)"/>
    <property type="match status" value="1"/>
</dbReference>
<dbReference type="InterPro" id="IPR052224">
    <property type="entry name" value="THAP_domain_protein"/>
</dbReference>
<evidence type="ECO:0000313" key="8">
    <source>
        <dbReference type="EMBL" id="MBY06755.1"/>
    </source>
</evidence>
<dbReference type="InterPro" id="IPR038441">
    <property type="entry name" value="THAP_Znf_sf"/>
</dbReference>
<dbReference type="EMBL" id="GGLE01002629">
    <property type="protein sequence ID" value="MBY06755.1"/>
    <property type="molecule type" value="Transcribed_RNA"/>
</dbReference>
<dbReference type="Gene3D" id="6.20.210.20">
    <property type="entry name" value="THAP domain"/>
    <property type="match status" value="1"/>
</dbReference>
<evidence type="ECO:0000256" key="3">
    <source>
        <dbReference type="ARBA" id="ARBA00022833"/>
    </source>
</evidence>